<dbReference type="GO" id="GO:0003824">
    <property type="term" value="F:catalytic activity"/>
    <property type="evidence" value="ECO:0007669"/>
    <property type="project" value="InterPro"/>
</dbReference>
<dbReference type="InterPro" id="IPR052046">
    <property type="entry name" value="GH57_Enzymes"/>
</dbReference>
<evidence type="ECO:0000313" key="6">
    <source>
        <dbReference type="Proteomes" id="UP000885826"/>
    </source>
</evidence>
<dbReference type="Pfam" id="PF03065">
    <property type="entry name" value="Glyco_hydro_57"/>
    <property type="match status" value="1"/>
</dbReference>
<organism evidence="5 6">
    <name type="scientific">candidate division WOR-3 bacterium</name>
    <dbReference type="NCBI Taxonomy" id="2052148"/>
    <lineage>
        <taxon>Bacteria</taxon>
        <taxon>Bacteria division WOR-3</taxon>
    </lineage>
</organism>
<dbReference type="Proteomes" id="UP000885826">
    <property type="component" value="Unassembled WGS sequence"/>
</dbReference>
<dbReference type="GO" id="GO:0005975">
    <property type="term" value="P:carbohydrate metabolic process"/>
    <property type="evidence" value="ECO:0007669"/>
    <property type="project" value="InterPro"/>
</dbReference>
<comment type="caution">
    <text evidence="5">The sequence shown here is derived from an EMBL/GenBank/DDBJ whole genome shotgun (WGS) entry which is preliminary data.</text>
</comment>
<comment type="similarity">
    <text evidence="1 3">Belongs to the glycosyl hydrolase 57 family.</text>
</comment>
<dbReference type="AlphaFoldDB" id="A0A9C9EMN6"/>
<name>A0A9C9EMN6_UNCW3</name>
<evidence type="ECO:0000259" key="4">
    <source>
        <dbReference type="Pfam" id="PF03065"/>
    </source>
</evidence>
<reference evidence="5" key="1">
    <citation type="journal article" date="2020" name="mSystems">
        <title>Genome- and Community-Level Interaction Insights into Carbon Utilization and Element Cycling Functions of Hydrothermarchaeota in Hydrothermal Sediment.</title>
        <authorList>
            <person name="Zhou Z."/>
            <person name="Liu Y."/>
            <person name="Xu W."/>
            <person name="Pan J."/>
            <person name="Luo Z.H."/>
            <person name="Li M."/>
        </authorList>
    </citation>
    <scope>NUCLEOTIDE SEQUENCE</scope>
    <source>
        <strain evidence="5">HyVt-388</strain>
    </source>
</reference>
<accession>A0A9C9EMN6</accession>
<sequence length="687" mass="80758">MNNTAVAFLWHFHQPIYSKPEDCTLPLPWVRLHCLKDYLDMLKHVQKFPGIEVTFNFSPSLLLQINDYKNDRCTDEQFLLFKKRAEELTIEEKKNILRDFFLANWEQMIEVNNRYFSLLLKRGKNIVEDELISIAQTFTVDEFRDLQIWANLVWIDPLFRSEIEDLYKKGKNFTEGDKERVIQVEKKLITSVIGEYKKAFESGQIEISTSPLYHPVLPLLINNNLARISNPNCVIPFDFNFPDDAKEQISRAIQVFEDFFGRKPKGLWPPEGGVCEELIPLLSELGIKWVATDEEILSRSLQQSFRRDEYGIPNRPELLYKPWKFGDIKIVFRDRVLSDSIRFRYSDRDQIEAAEDLTARVVRIKNSLPNFDRFIIPIILDGENGWESYVNDGTEFLDALYANLLKEKITTTTISRFIEEGEVKNELFSLFPGSWAGANFNIWIGHKEDQDAWLIVKTIREKLVRKNITDKEIWERFYVLEGSDWYWWFGGELYSPVAEIFDELFRMNALWIYKKIDEEPPPELFTPIKKPAEALTIQPDDKMTPEIDGIVTHFYEWHHAGRIDVRRIGGTMHRFAGLFSSIYCGFDDENLYIRFDVETQHAAEYEYKIKFYKPTKVEFILGKNQGIRYRIDKIGEAAIPLSMFLSKSGSTTEFMLSAHKRDIEIDRTPLLKFMIDLKEVKLYNWSA</sequence>
<dbReference type="PANTHER" id="PTHR36306:SF1">
    <property type="entry name" value="ALPHA-AMYLASE-RELATED"/>
    <property type="match status" value="1"/>
</dbReference>
<dbReference type="InterPro" id="IPR004300">
    <property type="entry name" value="Glyco_hydro_57_N"/>
</dbReference>
<evidence type="ECO:0000313" key="5">
    <source>
        <dbReference type="EMBL" id="HEC78908.1"/>
    </source>
</evidence>
<keyword evidence="2 3" id="KW-0119">Carbohydrate metabolism</keyword>
<evidence type="ECO:0000256" key="3">
    <source>
        <dbReference type="RuleBase" id="RU361196"/>
    </source>
</evidence>
<dbReference type="InterPro" id="IPR011330">
    <property type="entry name" value="Glyco_hydro/deAcase_b/a-brl"/>
</dbReference>
<feature type="domain" description="Glycoside hydrolase family 57 N-terminal" evidence="4">
    <location>
        <begin position="7"/>
        <end position="423"/>
    </location>
</feature>
<evidence type="ECO:0000256" key="1">
    <source>
        <dbReference type="ARBA" id="ARBA00006821"/>
    </source>
</evidence>
<dbReference type="Gene3D" id="3.20.110.10">
    <property type="entry name" value="Glycoside hydrolase 38, N terminal domain"/>
    <property type="match status" value="2"/>
</dbReference>
<dbReference type="SUPFAM" id="SSF88713">
    <property type="entry name" value="Glycoside hydrolase/deacetylase"/>
    <property type="match status" value="1"/>
</dbReference>
<dbReference type="InterPro" id="IPR027291">
    <property type="entry name" value="Glyco_hydro_38_N_sf"/>
</dbReference>
<dbReference type="EMBL" id="DRIG01000075">
    <property type="protein sequence ID" value="HEC78908.1"/>
    <property type="molecule type" value="Genomic_DNA"/>
</dbReference>
<dbReference type="CDD" id="cd10796">
    <property type="entry name" value="GH57N_APU"/>
    <property type="match status" value="1"/>
</dbReference>
<gene>
    <name evidence="5" type="ORF">ENI34_07175</name>
</gene>
<evidence type="ECO:0000256" key="2">
    <source>
        <dbReference type="ARBA" id="ARBA00023277"/>
    </source>
</evidence>
<protein>
    <recommendedName>
        <fullName evidence="4">Glycoside hydrolase family 57 N-terminal domain-containing protein</fullName>
    </recommendedName>
</protein>
<dbReference type="PANTHER" id="PTHR36306">
    <property type="entry name" value="ALPHA-AMYLASE-RELATED-RELATED"/>
    <property type="match status" value="1"/>
</dbReference>
<proteinExistence type="inferred from homology"/>